<evidence type="ECO:0000313" key="2">
    <source>
        <dbReference type="Proteomes" id="UP000746535"/>
    </source>
</evidence>
<reference evidence="1 2" key="1">
    <citation type="submission" date="2020-03" db="EMBL/GenBank/DDBJ databases">
        <authorList>
            <person name="Wang L."/>
            <person name="He N."/>
            <person name="Li Y."/>
            <person name="Fang Y."/>
            <person name="Zhang F."/>
        </authorList>
    </citation>
    <scope>NUCLEOTIDE SEQUENCE [LARGE SCALE GENOMIC DNA]</scope>
    <source>
        <strain evidence="2">hsmgli-8</strain>
    </source>
</reference>
<protein>
    <recommendedName>
        <fullName evidence="3">HrpA pilus formation protein</fullName>
    </recommendedName>
</protein>
<gene>
    <name evidence="1" type="ORF">HBH25_21545</name>
</gene>
<dbReference type="InterPro" id="IPR018581">
    <property type="entry name" value="T3SS_pilus_HrpA"/>
</dbReference>
<dbReference type="RefSeq" id="WP_168085986.1">
    <property type="nucleotide sequence ID" value="NZ_JAAVJI010000019.1"/>
</dbReference>
<organism evidence="1 2">
    <name type="scientific">Pseudomonas quercus</name>
    <dbReference type="NCBI Taxonomy" id="2722792"/>
    <lineage>
        <taxon>Bacteria</taxon>
        <taxon>Pseudomonadati</taxon>
        <taxon>Pseudomonadota</taxon>
        <taxon>Gammaproteobacteria</taxon>
        <taxon>Pseudomonadales</taxon>
        <taxon>Pseudomonadaceae</taxon>
        <taxon>Pseudomonas</taxon>
    </lineage>
</organism>
<evidence type="ECO:0000313" key="1">
    <source>
        <dbReference type="EMBL" id="NJP03425.1"/>
    </source>
</evidence>
<dbReference type="EMBL" id="JAAVJI010000019">
    <property type="protein sequence ID" value="NJP03425.1"/>
    <property type="molecule type" value="Genomic_DNA"/>
</dbReference>
<dbReference type="Proteomes" id="UP000746535">
    <property type="component" value="Unassembled WGS sequence"/>
</dbReference>
<sequence length="114" mass="11668">MVGSVNNPGTGLTGFVGDVTNAGGQFAQGINQTKAGINDQQAIIDSTGTTKSLEAQRAESAKSDANGAALIGLQGEETRRKQTQDVLNAIQSGKEDSTNKKISATAQNAKGISF</sequence>
<proteinExistence type="predicted"/>
<accession>A0ABX0YJ45</accession>
<keyword evidence="2" id="KW-1185">Reference proteome</keyword>
<name>A0ABX0YJ45_9PSED</name>
<comment type="caution">
    <text evidence="1">The sequence shown here is derived from an EMBL/GenBank/DDBJ whole genome shotgun (WGS) entry which is preliminary data.</text>
</comment>
<evidence type="ECO:0008006" key="3">
    <source>
        <dbReference type="Google" id="ProtNLM"/>
    </source>
</evidence>
<dbReference type="Pfam" id="PF09589">
    <property type="entry name" value="HrpA_pilin"/>
    <property type="match status" value="1"/>
</dbReference>